<organism evidence="2 3">
    <name type="scientific">Pararcticibacter amylolyticus</name>
    <dbReference type="NCBI Taxonomy" id="2173175"/>
    <lineage>
        <taxon>Bacteria</taxon>
        <taxon>Pseudomonadati</taxon>
        <taxon>Bacteroidota</taxon>
        <taxon>Sphingobacteriia</taxon>
        <taxon>Sphingobacteriales</taxon>
        <taxon>Sphingobacteriaceae</taxon>
        <taxon>Pararcticibacter</taxon>
    </lineage>
</organism>
<sequence>MKVGIITTSIDEDMDDFSSKLRPKSFNKDVEIVRCFIPMVTSSTPESVYDTIKAWLQSEEGQGCNLLEIDVNTGADVNQISVEPGTLDVEFPEIGFIYWCGLGRITIAQSEELKNGNYQGNSLGYYELAGLLGLDEPLQKKYYSWVKSSGLNENQEKDLLKGINWIKDPAEQEIKLPAGQSLSEVLNQQVNNKDLEESTLGVSAQLKKDQNDNAKSFSESDDSDPAHEGNDEQGDRED</sequence>
<proteinExistence type="predicted"/>
<evidence type="ECO:0000313" key="3">
    <source>
        <dbReference type="Proteomes" id="UP000245647"/>
    </source>
</evidence>
<accession>A0A2U2PJL2</accession>
<comment type="caution">
    <text evidence="2">The sequence shown here is derived from an EMBL/GenBank/DDBJ whole genome shotgun (WGS) entry which is preliminary data.</text>
</comment>
<name>A0A2U2PJL2_9SPHI</name>
<gene>
    <name evidence="2" type="ORF">DDR33_07125</name>
</gene>
<dbReference type="RefSeq" id="WP_109415080.1">
    <property type="nucleotide sequence ID" value="NZ_QEAS01000004.1"/>
</dbReference>
<dbReference type="EMBL" id="QEAS01000004">
    <property type="protein sequence ID" value="PWG81596.1"/>
    <property type="molecule type" value="Genomic_DNA"/>
</dbReference>
<keyword evidence="3" id="KW-1185">Reference proteome</keyword>
<dbReference type="AlphaFoldDB" id="A0A2U2PJL2"/>
<dbReference type="Proteomes" id="UP000245647">
    <property type="component" value="Unassembled WGS sequence"/>
</dbReference>
<evidence type="ECO:0000313" key="2">
    <source>
        <dbReference type="EMBL" id="PWG81596.1"/>
    </source>
</evidence>
<feature type="region of interest" description="Disordered" evidence="1">
    <location>
        <begin position="196"/>
        <end position="238"/>
    </location>
</feature>
<evidence type="ECO:0000256" key="1">
    <source>
        <dbReference type="SAM" id="MobiDB-lite"/>
    </source>
</evidence>
<reference evidence="2 3" key="1">
    <citation type="submission" date="2018-04" db="EMBL/GenBank/DDBJ databases">
        <title>Pedobacter chongqingensis sp. nov., isolated from a rottenly hemp rope.</title>
        <authorList>
            <person name="Cai Y."/>
        </authorList>
    </citation>
    <scope>NUCLEOTIDE SEQUENCE [LARGE SCALE GENOMIC DNA]</scope>
    <source>
        <strain evidence="2 3">FJ4-8</strain>
    </source>
</reference>
<protein>
    <submittedName>
        <fullName evidence="2">Uncharacterized protein</fullName>
    </submittedName>
</protein>